<dbReference type="KEGG" id="din:Selin_1241"/>
<dbReference type="InterPro" id="IPR011006">
    <property type="entry name" value="CheY-like_superfamily"/>
</dbReference>
<sequence>MLKQDILALAKNTSVLYVEDEDATRNSIALLFERLFREVLLATNGKEGLDIYRQKRPDLIITDVTMPVMDGFQMIESIRENDLDQKVIVISAHGDSRFLQRAINLRVNGYVMKPVMQDSLLNSITDALELLWSKRQLEELNSHLEERVRQEVEKNRQKDTLTIQMLKQVLEAYPNPTIVYEASTIRYINQALGAMVQKENYADLVGRDFDISQCFLQEKGSVHQLKDLRPGDTTPKTVSIKTTMGRKIYLVLVRELNLHGTPHVLYTFNDITLPEYQKIKIAQYTEFLEEFVFTSRSQKTPEVATPEPAPARQAPATPKKQAELDQSLNDKEKNVLRKSHSEKVTAQEFVADIGEEILYELYELEELEEDIDIALEQFAGSPHKANLERVSSLFSKYASTMSLIFEFSDLSYAITSLSSILRNVEMAQLDDRKIVILKTYLKAIREDLQNWRTTIFVTRESKDIHYLDSSLFSSCLQIEYTLSGKEEEQSQEEDDLDIFF</sequence>
<dbReference type="InterPro" id="IPR050595">
    <property type="entry name" value="Bact_response_regulator"/>
</dbReference>
<dbReference type="SMART" id="SM00448">
    <property type="entry name" value="REC"/>
    <property type="match status" value="1"/>
</dbReference>
<feature type="domain" description="Response regulatory" evidence="4">
    <location>
        <begin position="14"/>
        <end position="128"/>
    </location>
</feature>
<evidence type="ECO:0000256" key="3">
    <source>
        <dbReference type="SAM" id="MobiDB-lite"/>
    </source>
</evidence>
<feature type="modified residue" description="4-aspartylphosphate" evidence="2">
    <location>
        <position position="63"/>
    </location>
</feature>
<dbReference type="AlphaFoldDB" id="E6W500"/>
<dbReference type="InParanoid" id="E6W500"/>
<dbReference type="STRING" id="653733.Selin_1241"/>
<dbReference type="CDD" id="cd17536">
    <property type="entry name" value="REC_YesN-like"/>
    <property type="match status" value="1"/>
</dbReference>
<keyword evidence="6" id="KW-1185">Reference proteome</keyword>
<dbReference type="InterPro" id="IPR001789">
    <property type="entry name" value="Sig_transdc_resp-reg_receiver"/>
</dbReference>
<accession>E6W500</accession>
<dbReference type="SUPFAM" id="SSF52172">
    <property type="entry name" value="CheY-like"/>
    <property type="match status" value="1"/>
</dbReference>
<keyword evidence="1 2" id="KW-0597">Phosphoprotein</keyword>
<dbReference type="Pfam" id="PF00072">
    <property type="entry name" value="Response_reg"/>
    <property type="match status" value="1"/>
</dbReference>
<dbReference type="PROSITE" id="PS50110">
    <property type="entry name" value="RESPONSE_REGULATORY"/>
    <property type="match status" value="1"/>
</dbReference>
<feature type="region of interest" description="Disordered" evidence="3">
    <location>
        <begin position="298"/>
        <end position="324"/>
    </location>
</feature>
<organism evidence="5 6">
    <name type="scientific">Desulfurispirillum indicum (strain ATCC BAA-1389 / DSM 22839 / S5)</name>
    <dbReference type="NCBI Taxonomy" id="653733"/>
    <lineage>
        <taxon>Bacteria</taxon>
        <taxon>Pseudomonadati</taxon>
        <taxon>Chrysiogenota</taxon>
        <taxon>Chrysiogenia</taxon>
        <taxon>Chrysiogenales</taxon>
        <taxon>Chrysiogenaceae</taxon>
        <taxon>Desulfurispirillum</taxon>
    </lineage>
</organism>
<dbReference type="RefSeq" id="WP_013505857.1">
    <property type="nucleotide sequence ID" value="NC_014836.1"/>
</dbReference>
<dbReference type="GO" id="GO:0000160">
    <property type="term" value="P:phosphorelay signal transduction system"/>
    <property type="evidence" value="ECO:0007669"/>
    <property type="project" value="InterPro"/>
</dbReference>
<evidence type="ECO:0000313" key="5">
    <source>
        <dbReference type="EMBL" id="ADU65976.1"/>
    </source>
</evidence>
<evidence type="ECO:0000259" key="4">
    <source>
        <dbReference type="PROSITE" id="PS50110"/>
    </source>
</evidence>
<dbReference type="Gene3D" id="3.40.50.2300">
    <property type="match status" value="1"/>
</dbReference>
<evidence type="ECO:0000256" key="1">
    <source>
        <dbReference type="ARBA" id="ARBA00022553"/>
    </source>
</evidence>
<protein>
    <submittedName>
        <fullName evidence="5">Response regulator receiver</fullName>
    </submittedName>
</protein>
<dbReference type="HOGENOM" id="CLU_565881_0_0_0"/>
<evidence type="ECO:0000313" key="6">
    <source>
        <dbReference type="Proteomes" id="UP000002572"/>
    </source>
</evidence>
<dbReference type="EMBL" id="CP002432">
    <property type="protein sequence ID" value="ADU65976.1"/>
    <property type="molecule type" value="Genomic_DNA"/>
</dbReference>
<dbReference type="PANTHER" id="PTHR44591:SF3">
    <property type="entry name" value="RESPONSE REGULATORY DOMAIN-CONTAINING PROTEIN"/>
    <property type="match status" value="1"/>
</dbReference>
<reference evidence="5 6" key="1">
    <citation type="submission" date="2010-12" db="EMBL/GenBank/DDBJ databases">
        <title>Complete sequence of Desulfurispirillum indicum S5.</title>
        <authorList>
            <consortium name="US DOE Joint Genome Institute"/>
            <person name="Lucas S."/>
            <person name="Copeland A."/>
            <person name="Lapidus A."/>
            <person name="Cheng J.-F."/>
            <person name="Goodwin L."/>
            <person name="Pitluck S."/>
            <person name="Chertkov O."/>
            <person name="Held B."/>
            <person name="Detter J.C."/>
            <person name="Han C."/>
            <person name="Tapia R."/>
            <person name="Land M."/>
            <person name="Hauser L."/>
            <person name="Kyrpides N."/>
            <person name="Ivanova N."/>
            <person name="Mikhailova N."/>
            <person name="Haggblom M."/>
            <person name="Rauschenbach I."/>
            <person name="Bini E."/>
            <person name="Woyke T."/>
        </authorList>
    </citation>
    <scope>NUCLEOTIDE SEQUENCE [LARGE SCALE GENOMIC DNA]</scope>
    <source>
        <strain evidence="6">ATCC BAA-1389 / DSM 22839 / S5</strain>
    </source>
</reference>
<dbReference type="Proteomes" id="UP000002572">
    <property type="component" value="Chromosome"/>
</dbReference>
<dbReference type="eggNOG" id="COG4753">
    <property type="taxonomic scope" value="Bacteria"/>
</dbReference>
<name>E6W500_DESIS</name>
<evidence type="ECO:0000256" key="2">
    <source>
        <dbReference type="PROSITE-ProRule" id="PRU00169"/>
    </source>
</evidence>
<dbReference type="PANTHER" id="PTHR44591">
    <property type="entry name" value="STRESS RESPONSE REGULATOR PROTEIN 1"/>
    <property type="match status" value="1"/>
</dbReference>
<proteinExistence type="predicted"/>
<dbReference type="OrthoDB" id="9816343at2"/>
<gene>
    <name evidence="5" type="ordered locus">Selin_1241</name>
</gene>